<dbReference type="PANTHER" id="PTHR30295">
    <property type="entry name" value="BACTERIOFERRITIN"/>
    <property type="match status" value="1"/>
</dbReference>
<dbReference type="GO" id="GO:0008199">
    <property type="term" value="F:ferric iron binding"/>
    <property type="evidence" value="ECO:0007669"/>
    <property type="project" value="InterPro"/>
</dbReference>
<keyword evidence="1" id="KW-0409">Iron storage</keyword>
<gene>
    <name evidence="4" type="ORF">EDC14_1013117</name>
</gene>
<dbReference type="OrthoDB" id="9791649at2"/>
<name>A0A4R1RQA9_HYDET</name>
<evidence type="ECO:0000259" key="3">
    <source>
        <dbReference type="Pfam" id="PF00210"/>
    </source>
</evidence>
<evidence type="ECO:0000256" key="2">
    <source>
        <dbReference type="ARBA" id="ARBA00023004"/>
    </source>
</evidence>
<keyword evidence="5" id="KW-1185">Reference proteome</keyword>
<sequence>MAEPSDPHLRNRICDLPEPYPAPEAMAPNHYYATLLLEDFTGAISEMTAINQYLYHHFTFHGRFPELAELVECISIIEMKHMELLAEAILSLGKAPEFRTLTANAPAYWNAAVVYYGTGLADRLSADIAAEIQAIQLYRHHQQLIADQRIQALLERIIRDEQHHLGLFRQAYAKYCP</sequence>
<feature type="domain" description="Ferritin/DPS" evidence="3">
    <location>
        <begin position="46"/>
        <end position="167"/>
    </location>
</feature>
<dbReference type="GO" id="GO:0020037">
    <property type="term" value="F:heme binding"/>
    <property type="evidence" value="ECO:0007669"/>
    <property type="project" value="TreeGrafter"/>
</dbReference>
<keyword evidence="2" id="KW-0408">Iron</keyword>
<dbReference type="Proteomes" id="UP000295008">
    <property type="component" value="Unassembled WGS sequence"/>
</dbReference>
<dbReference type="GO" id="GO:0006879">
    <property type="term" value="P:intracellular iron ion homeostasis"/>
    <property type="evidence" value="ECO:0007669"/>
    <property type="project" value="UniProtKB-KW"/>
</dbReference>
<dbReference type="InterPro" id="IPR008331">
    <property type="entry name" value="Ferritin_DPS_dom"/>
</dbReference>
<organism evidence="4 5">
    <name type="scientific">Hydrogenispora ethanolica</name>
    <dbReference type="NCBI Taxonomy" id="1082276"/>
    <lineage>
        <taxon>Bacteria</taxon>
        <taxon>Bacillati</taxon>
        <taxon>Bacillota</taxon>
        <taxon>Hydrogenispora</taxon>
    </lineage>
</organism>
<protein>
    <submittedName>
        <fullName evidence="4">Bacterioferritin</fullName>
    </submittedName>
</protein>
<dbReference type="GO" id="GO:0005829">
    <property type="term" value="C:cytosol"/>
    <property type="evidence" value="ECO:0007669"/>
    <property type="project" value="TreeGrafter"/>
</dbReference>
<dbReference type="InterPro" id="IPR009078">
    <property type="entry name" value="Ferritin-like_SF"/>
</dbReference>
<accession>A0A4R1RQA9</accession>
<comment type="caution">
    <text evidence="4">The sequence shown here is derived from an EMBL/GenBank/DDBJ whole genome shotgun (WGS) entry which is preliminary data.</text>
</comment>
<dbReference type="Gene3D" id="1.20.1260.10">
    <property type="match status" value="2"/>
</dbReference>
<dbReference type="InterPro" id="IPR012347">
    <property type="entry name" value="Ferritin-like"/>
</dbReference>
<evidence type="ECO:0000256" key="1">
    <source>
        <dbReference type="ARBA" id="ARBA00022434"/>
    </source>
</evidence>
<dbReference type="GO" id="GO:0004322">
    <property type="term" value="F:ferroxidase activity"/>
    <property type="evidence" value="ECO:0007669"/>
    <property type="project" value="TreeGrafter"/>
</dbReference>
<evidence type="ECO:0000313" key="5">
    <source>
        <dbReference type="Proteomes" id="UP000295008"/>
    </source>
</evidence>
<dbReference type="EMBL" id="SLUN01000013">
    <property type="protein sequence ID" value="TCL68575.1"/>
    <property type="molecule type" value="Genomic_DNA"/>
</dbReference>
<dbReference type="PANTHER" id="PTHR30295:SF0">
    <property type="entry name" value="BACTERIOFERRITIN"/>
    <property type="match status" value="1"/>
</dbReference>
<dbReference type="SUPFAM" id="SSF47240">
    <property type="entry name" value="Ferritin-like"/>
    <property type="match status" value="1"/>
</dbReference>
<reference evidence="4 5" key="1">
    <citation type="submission" date="2019-03" db="EMBL/GenBank/DDBJ databases">
        <title>Genomic Encyclopedia of Type Strains, Phase IV (KMG-IV): sequencing the most valuable type-strain genomes for metagenomic binning, comparative biology and taxonomic classification.</title>
        <authorList>
            <person name="Goeker M."/>
        </authorList>
    </citation>
    <scope>NUCLEOTIDE SEQUENCE [LARGE SCALE GENOMIC DNA]</scope>
    <source>
        <strain evidence="4 5">LX-B</strain>
    </source>
</reference>
<dbReference type="Pfam" id="PF00210">
    <property type="entry name" value="Ferritin"/>
    <property type="match status" value="1"/>
</dbReference>
<evidence type="ECO:0000313" key="4">
    <source>
        <dbReference type="EMBL" id="TCL68575.1"/>
    </source>
</evidence>
<dbReference type="CDD" id="cd07908">
    <property type="entry name" value="Mn_catalase_like"/>
    <property type="match status" value="1"/>
</dbReference>
<dbReference type="AlphaFoldDB" id="A0A4R1RQA9"/>
<dbReference type="RefSeq" id="WP_132014561.1">
    <property type="nucleotide sequence ID" value="NZ_SLUN01000013.1"/>
</dbReference>
<proteinExistence type="predicted"/>